<dbReference type="RefSeq" id="XP_045262881.1">
    <property type="nucleotide sequence ID" value="XM_045404938.1"/>
</dbReference>
<evidence type="ECO:0000256" key="2">
    <source>
        <dbReference type="SAM" id="SignalP"/>
    </source>
</evidence>
<evidence type="ECO:0000256" key="1">
    <source>
        <dbReference type="SAM" id="MobiDB-lite"/>
    </source>
</evidence>
<sequence length="178" mass="18793">MQLTKTLITLAMGLTVASALALPAADGLEVRADKKGGNNKANNCANAKKLAAGIDDNIKIQKQEQSNVADIEKIVNSNNVDQKKFDAAKKTLLTTIDDGIKIREANQKLADGNGAKDGLATVAKAQAQEKSQAQGLKGTKADLDTIATMKKEFAGGIEQNQKNKEAVSSHTLSLTEPH</sequence>
<name>A0A8H4CH88_COLGL</name>
<feature type="chain" id="PRO_5034339048" description="Small secreted protein" evidence="2">
    <location>
        <begin position="20"/>
        <end position="178"/>
    </location>
</feature>
<dbReference type="AlphaFoldDB" id="A0A8H4CH88"/>
<proteinExistence type="predicted"/>
<dbReference type="Proteomes" id="UP000613401">
    <property type="component" value="Unassembled WGS sequence"/>
</dbReference>
<keyword evidence="2" id="KW-0732">Signal</keyword>
<feature type="signal peptide" evidence="2">
    <location>
        <begin position="1"/>
        <end position="19"/>
    </location>
</feature>
<keyword evidence="4" id="KW-1185">Reference proteome</keyword>
<evidence type="ECO:0000313" key="3">
    <source>
        <dbReference type="EMBL" id="KAF3803722.1"/>
    </source>
</evidence>
<evidence type="ECO:0000313" key="4">
    <source>
        <dbReference type="Proteomes" id="UP000613401"/>
    </source>
</evidence>
<feature type="compositionally biased region" description="Polar residues" evidence="1">
    <location>
        <begin position="168"/>
        <end position="178"/>
    </location>
</feature>
<gene>
    <name evidence="3" type="ORF">GCG54_00004901</name>
</gene>
<evidence type="ECO:0008006" key="5">
    <source>
        <dbReference type="Google" id="ProtNLM"/>
    </source>
</evidence>
<dbReference type="EMBL" id="WVTB01000054">
    <property type="protein sequence ID" value="KAF3803722.1"/>
    <property type="molecule type" value="Genomic_DNA"/>
</dbReference>
<accession>A0A8H4CH88</accession>
<reference evidence="3" key="2">
    <citation type="submission" date="2020-03" db="EMBL/GenBank/DDBJ databases">
        <authorList>
            <person name="Fu F.-F."/>
            <person name="Chen J."/>
        </authorList>
    </citation>
    <scope>NUCLEOTIDE SEQUENCE</scope>
    <source>
        <strain evidence="3">Lc1</strain>
    </source>
</reference>
<feature type="region of interest" description="Disordered" evidence="1">
    <location>
        <begin position="154"/>
        <end position="178"/>
    </location>
</feature>
<protein>
    <recommendedName>
        <fullName evidence="5">Small secreted protein</fullName>
    </recommendedName>
</protein>
<comment type="caution">
    <text evidence="3">The sequence shown here is derived from an EMBL/GenBank/DDBJ whole genome shotgun (WGS) entry which is preliminary data.</text>
</comment>
<dbReference type="GeneID" id="69012053"/>
<reference evidence="3" key="1">
    <citation type="journal article" date="2020" name="Phytopathology">
        <title>Genome sequence and comparative analysis of Colletotrichum gloeosporioides isolated from Liriodendron leaves.</title>
        <authorList>
            <person name="Fu F.F."/>
            <person name="Hao Z."/>
            <person name="Wang P."/>
            <person name="Lu Y."/>
            <person name="Xue L.J."/>
            <person name="Wei G."/>
            <person name="Tian Y."/>
            <person name="Baishi H."/>
            <person name="Xu H."/>
            <person name="Shi J."/>
            <person name="Cheng T."/>
            <person name="Wang G."/>
            <person name="Yi Y."/>
            <person name="Chen J."/>
        </authorList>
    </citation>
    <scope>NUCLEOTIDE SEQUENCE</scope>
    <source>
        <strain evidence="3">Lc1</strain>
    </source>
</reference>
<organism evidence="3 4">
    <name type="scientific">Colletotrichum gloeosporioides</name>
    <name type="common">Anthracnose fungus</name>
    <name type="synonym">Glomerella cingulata</name>
    <dbReference type="NCBI Taxonomy" id="474922"/>
    <lineage>
        <taxon>Eukaryota</taxon>
        <taxon>Fungi</taxon>
        <taxon>Dikarya</taxon>
        <taxon>Ascomycota</taxon>
        <taxon>Pezizomycotina</taxon>
        <taxon>Sordariomycetes</taxon>
        <taxon>Hypocreomycetidae</taxon>
        <taxon>Glomerellales</taxon>
        <taxon>Glomerellaceae</taxon>
        <taxon>Colletotrichum</taxon>
        <taxon>Colletotrichum gloeosporioides species complex</taxon>
    </lineage>
</organism>